<sequence length="301" mass="33503">MRTSKWFRLVWIVPAALVGLAAVVLVAQGLRTLPGVQSFLAEYPGESAVPAGAPVGFPAWLAWQHFLSSFFLLLIIRSGWQVRTTTRPTANWTRNNTGLIRTRNPPAKISLTLWFHLSLDALWVLNGLVFYVLIFATGQWLRLVPQSWDVFPNALSAGLQYASLNWPTENGWINYNSLQLLAYFVTVFLAAPLAVITGLRMSGAWPKNAAAFNRAYPLQLARAIHFPVMLYFVFFIIVHVTLVFSTGLLRNLNHMYGGSDSESWVGFWIFGASVVVMAAAWFAARPLFLRSIAALSGSVTR</sequence>
<dbReference type="Proteomes" id="UP000297447">
    <property type="component" value="Unassembled WGS sequence"/>
</dbReference>
<feature type="transmembrane region" description="Helical" evidence="1">
    <location>
        <begin position="264"/>
        <end position="284"/>
    </location>
</feature>
<keyword evidence="1" id="KW-1133">Transmembrane helix</keyword>
<dbReference type="SUPFAM" id="SSF81342">
    <property type="entry name" value="Transmembrane di-heme cytochromes"/>
    <property type="match status" value="1"/>
</dbReference>
<evidence type="ECO:0000313" key="2">
    <source>
        <dbReference type="EMBL" id="TFD45967.1"/>
    </source>
</evidence>
<gene>
    <name evidence="2" type="ORF">E3T55_17820</name>
</gene>
<keyword evidence="3" id="KW-1185">Reference proteome</keyword>
<proteinExistence type="predicted"/>
<dbReference type="GO" id="GO:0016020">
    <property type="term" value="C:membrane"/>
    <property type="evidence" value="ECO:0007669"/>
    <property type="project" value="InterPro"/>
</dbReference>
<keyword evidence="1" id="KW-0812">Transmembrane</keyword>
<evidence type="ECO:0000256" key="1">
    <source>
        <dbReference type="SAM" id="Phobius"/>
    </source>
</evidence>
<feature type="transmembrane region" description="Helical" evidence="1">
    <location>
        <begin position="220"/>
        <end position="244"/>
    </location>
</feature>
<dbReference type="GO" id="GO:0022904">
    <property type="term" value="P:respiratory electron transport chain"/>
    <property type="evidence" value="ECO:0007669"/>
    <property type="project" value="InterPro"/>
</dbReference>
<dbReference type="OrthoDB" id="9795587at2"/>
<feature type="transmembrane region" description="Helical" evidence="1">
    <location>
        <begin position="56"/>
        <end position="76"/>
    </location>
</feature>
<dbReference type="RefSeq" id="WP_134520884.1">
    <property type="nucleotide sequence ID" value="NZ_SOHE01000078.1"/>
</dbReference>
<comment type="caution">
    <text evidence="2">The sequence shown here is derived from an EMBL/GenBank/DDBJ whole genome shotgun (WGS) entry which is preliminary data.</text>
</comment>
<dbReference type="Gene3D" id="1.20.950.20">
    <property type="entry name" value="Transmembrane di-heme cytochromes, Chain C"/>
    <property type="match status" value="1"/>
</dbReference>
<accession>A0A4R8ZU58</accession>
<dbReference type="InterPro" id="IPR016174">
    <property type="entry name" value="Di-haem_cyt_TM"/>
</dbReference>
<organism evidence="2 3">
    <name type="scientific">Cryobacterium frigoriphilum</name>
    <dbReference type="NCBI Taxonomy" id="1259150"/>
    <lineage>
        <taxon>Bacteria</taxon>
        <taxon>Bacillati</taxon>
        <taxon>Actinomycetota</taxon>
        <taxon>Actinomycetes</taxon>
        <taxon>Micrococcales</taxon>
        <taxon>Microbacteriaceae</taxon>
        <taxon>Cryobacterium</taxon>
    </lineage>
</organism>
<feature type="transmembrane region" description="Helical" evidence="1">
    <location>
        <begin position="180"/>
        <end position="199"/>
    </location>
</feature>
<evidence type="ECO:0000313" key="3">
    <source>
        <dbReference type="Proteomes" id="UP000297447"/>
    </source>
</evidence>
<keyword evidence="1" id="KW-0472">Membrane</keyword>
<dbReference type="AlphaFoldDB" id="A0A4R8ZU58"/>
<dbReference type="EMBL" id="SOHE01000078">
    <property type="protein sequence ID" value="TFD45967.1"/>
    <property type="molecule type" value="Genomic_DNA"/>
</dbReference>
<feature type="transmembrane region" description="Helical" evidence="1">
    <location>
        <begin position="111"/>
        <end position="134"/>
    </location>
</feature>
<name>A0A4R8ZU58_9MICO</name>
<reference evidence="2 3" key="1">
    <citation type="submission" date="2019-03" db="EMBL/GenBank/DDBJ databases">
        <title>Genomics of glacier-inhabiting Cryobacterium strains.</title>
        <authorList>
            <person name="Liu Q."/>
            <person name="Xin Y.-H."/>
        </authorList>
    </citation>
    <scope>NUCLEOTIDE SEQUENCE [LARGE SCALE GENOMIC DNA]</scope>
    <source>
        <strain evidence="2 3">Hh14</strain>
    </source>
</reference>
<protein>
    <submittedName>
        <fullName evidence="2">Uncharacterized protein</fullName>
    </submittedName>
</protein>